<proteinExistence type="predicted"/>
<dbReference type="RefSeq" id="WP_263720326.1">
    <property type="nucleotide sequence ID" value="NZ_JAOWLA010000003.1"/>
</dbReference>
<evidence type="ECO:0000313" key="2">
    <source>
        <dbReference type="EMBL" id="MCV2863855.1"/>
    </source>
</evidence>
<dbReference type="Pfam" id="PF09898">
    <property type="entry name" value="DUF2125"/>
    <property type="match status" value="1"/>
</dbReference>
<feature type="chain" id="PRO_5045961173" evidence="1">
    <location>
        <begin position="25"/>
        <end position="492"/>
    </location>
</feature>
<comment type="caution">
    <text evidence="2">The sequence shown here is derived from an EMBL/GenBank/DDBJ whole genome shotgun (WGS) entry which is preliminary data.</text>
</comment>
<evidence type="ECO:0000313" key="3">
    <source>
        <dbReference type="Proteomes" id="UP001652503"/>
    </source>
</evidence>
<evidence type="ECO:0000256" key="1">
    <source>
        <dbReference type="SAM" id="SignalP"/>
    </source>
</evidence>
<dbReference type="Proteomes" id="UP001652503">
    <property type="component" value="Unassembled WGS sequence"/>
</dbReference>
<keyword evidence="1" id="KW-0732">Signal</keyword>
<gene>
    <name evidence="2" type="ORF">OE647_03770</name>
</gene>
<feature type="signal peptide" evidence="1">
    <location>
        <begin position="1"/>
        <end position="24"/>
    </location>
</feature>
<keyword evidence="3" id="KW-1185">Reference proteome</keyword>
<name>A0ABT2YYD9_9RHOB</name>
<protein>
    <submittedName>
        <fullName evidence="2">DUF2125 domain-containing protein</fullName>
    </submittedName>
</protein>
<accession>A0ABT2YYD9</accession>
<dbReference type="EMBL" id="JAOWLA010000003">
    <property type="protein sequence ID" value="MCV2863855.1"/>
    <property type="molecule type" value="Genomic_DNA"/>
</dbReference>
<dbReference type="InterPro" id="IPR018666">
    <property type="entry name" value="DUF2125"/>
</dbReference>
<organism evidence="2 3">
    <name type="scientific">Albidovulum sediminicola</name>
    <dbReference type="NCBI Taxonomy" id="2984331"/>
    <lineage>
        <taxon>Bacteria</taxon>
        <taxon>Pseudomonadati</taxon>
        <taxon>Pseudomonadota</taxon>
        <taxon>Alphaproteobacteria</taxon>
        <taxon>Rhodobacterales</taxon>
        <taxon>Paracoccaceae</taxon>
        <taxon>Albidovulum</taxon>
    </lineage>
</organism>
<sequence length="492" mass="50707">MKRSTGLGSSTLLAALWCSSSAFADITPEEVWQGWSELAQGFGQTVTTASTERQGDTLVVSGVAMSQDNLGVAAGLTIEEVRLRDMGDGRVEVTMSPSVPFTASGAPEGETPIEMSATITQSGLSLIASGTADDVTYDYSVPVLALAMEMMDGEEAAPVNMTVNIADSSGSYHVVSNAGKSGTSSFNAGSVTYDVKGTDAASTFAFGGSVEGLSGAGEFNLPEGVDMSNMAEALRAGLRFAGSYGYTAASGQSLVGGAEGGSIDYTAGPGTLRVAMSQDGLNYGGDSGLMSMQMQFVEFPVPIDFQVGESAFDLTMPVSKSDETQPFGLVMKLIDVEVSDMLWGMFDPTAQLPRDPATLIIDIAGDGTLGIDIFDPVQIESVADAPPGEVSSVTINEVKLSAVGAELTGSGAAKIINGGPMPVPDGAVDLRLVGANALMQKLVTMGLLPEDQMMGAQMMLGLFAVPDGEDALASKIEFKEDGSIFANGQQIQ</sequence>
<reference evidence="2 3" key="1">
    <citation type="submission" date="2022-10" db="EMBL/GenBank/DDBJ databases">
        <title>Defluviimonas sp. nov., isolated from ocean surface water.</title>
        <authorList>
            <person name="He W."/>
            <person name="Wang L."/>
            <person name="Zhang D.-F."/>
        </authorList>
    </citation>
    <scope>NUCLEOTIDE SEQUENCE [LARGE SCALE GENOMIC DNA]</scope>
    <source>
        <strain evidence="2 3">WL0075</strain>
    </source>
</reference>